<evidence type="ECO:0000256" key="2">
    <source>
        <dbReference type="ARBA" id="ARBA00022605"/>
    </source>
</evidence>
<dbReference type="InterPro" id="IPR036291">
    <property type="entry name" value="NAD(P)-bd_dom_sf"/>
</dbReference>
<dbReference type="InterPro" id="IPR058924">
    <property type="entry name" value="AGPR_dimerisation_dom"/>
</dbReference>
<keyword evidence="5" id="KW-0963">Cytoplasm</keyword>
<dbReference type="Gene3D" id="3.30.360.10">
    <property type="entry name" value="Dihydrodipicolinate Reductase, domain 2"/>
    <property type="match status" value="1"/>
</dbReference>
<proteinExistence type="inferred from homology"/>
<dbReference type="PANTHER" id="PTHR32338:SF10">
    <property type="entry name" value="N-ACETYL-GAMMA-GLUTAMYL-PHOSPHATE REDUCTASE, CHLOROPLASTIC-RELATED"/>
    <property type="match status" value="1"/>
</dbReference>
<dbReference type="InterPro" id="IPR050085">
    <property type="entry name" value="AGPR"/>
</dbReference>
<feature type="active site" evidence="5">
    <location>
        <position position="150"/>
    </location>
</feature>
<comment type="similarity">
    <text evidence="5">Belongs to the NAGSA dehydrogenase family. Type 1 subfamily.</text>
</comment>
<evidence type="ECO:0000256" key="1">
    <source>
        <dbReference type="ARBA" id="ARBA00022571"/>
    </source>
</evidence>
<evidence type="ECO:0000256" key="3">
    <source>
        <dbReference type="ARBA" id="ARBA00022857"/>
    </source>
</evidence>
<dbReference type="Pfam" id="PF22698">
    <property type="entry name" value="Semialdhyde_dhC_1"/>
    <property type="match status" value="1"/>
</dbReference>
<dbReference type="NCBIfam" id="TIGR01850">
    <property type="entry name" value="argC"/>
    <property type="match status" value="1"/>
</dbReference>
<dbReference type="InterPro" id="IPR000706">
    <property type="entry name" value="AGPR_type-1"/>
</dbReference>
<dbReference type="HAMAP" id="MF_00150">
    <property type="entry name" value="ArgC_type1"/>
    <property type="match status" value="1"/>
</dbReference>
<comment type="subcellular location">
    <subcellularLocation>
        <location evidence="5">Cytoplasm</location>
    </subcellularLocation>
</comment>
<dbReference type="Pfam" id="PF01118">
    <property type="entry name" value="Semialdhyde_dh"/>
    <property type="match status" value="1"/>
</dbReference>
<dbReference type="Proteomes" id="UP001596137">
    <property type="component" value="Unassembled WGS sequence"/>
</dbReference>
<name>A0ABW1NLS3_9ACTN</name>
<keyword evidence="1 5" id="KW-0055">Arginine biosynthesis</keyword>
<evidence type="ECO:0000256" key="4">
    <source>
        <dbReference type="ARBA" id="ARBA00023002"/>
    </source>
</evidence>
<accession>A0ABW1NLS3</accession>
<comment type="catalytic activity">
    <reaction evidence="5">
        <text>N-acetyl-L-glutamate 5-semialdehyde + phosphate + NADP(+) = N-acetyl-L-glutamyl 5-phosphate + NADPH + H(+)</text>
        <dbReference type="Rhea" id="RHEA:21588"/>
        <dbReference type="ChEBI" id="CHEBI:15378"/>
        <dbReference type="ChEBI" id="CHEBI:29123"/>
        <dbReference type="ChEBI" id="CHEBI:43474"/>
        <dbReference type="ChEBI" id="CHEBI:57783"/>
        <dbReference type="ChEBI" id="CHEBI:57936"/>
        <dbReference type="ChEBI" id="CHEBI:58349"/>
        <dbReference type="EC" id="1.2.1.38"/>
    </reaction>
</comment>
<dbReference type="SUPFAM" id="SSF55347">
    <property type="entry name" value="Glyceraldehyde-3-phosphate dehydrogenase-like, C-terminal domain"/>
    <property type="match status" value="1"/>
</dbReference>
<feature type="domain" description="Semialdehyde dehydrogenase NAD-binding" evidence="6">
    <location>
        <begin position="8"/>
        <end position="144"/>
    </location>
</feature>
<comment type="caution">
    <text evidence="7">The sequence shown here is derived from an EMBL/GenBank/DDBJ whole genome shotgun (WGS) entry which is preliminary data.</text>
</comment>
<dbReference type="InterPro" id="IPR000534">
    <property type="entry name" value="Semialdehyde_DH_NAD-bd"/>
</dbReference>
<dbReference type="SUPFAM" id="SSF51735">
    <property type="entry name" value="NAD(P)-binding Rossmann-fold domains"/>
    <property type="match status" value="1"/>
</dbReference>
<evidence type="ECO:0000313" key="8">
    <source>
        <dbReference type="Proteomes" id="UP001596137"/>
    </source>
</evidence>
<dbReference type="EMBL" id="JBHSRF010000024">
    <property type="protein sequence ID" value="MFC6083127.1"/>
    <property type="molecule type" value="Genomic_DNA"/>
</dbReference>
<dbReference type="SMART" id="SM00859">
    <property type="entry name" value="Semialdhyde_dh"/>
    <property type="match status" value="1"/>
</dbReference>
<organism evidence="7 8">
    <name type="scientific">Sphaerisporangium aureirubrum</name>
    <dbReference type="NCBI Taxonomy" id="1544736"/>
    <lineage>
        <taxon>Bacteria</taxon>
        <taxon>Bacillati</taxon>
        <taxon>Actinomycetota</taxon>
        <taxon>Actinomycetes</taxon>
        <taxon>Streptosporangiales</taxon>
        <taxon>Streptosporangiaceae</taxon>
        <taxon>Sphaerisporangium</taxon>
    </lineage>
</organism>
<dbReference type="EC" id="1.2.1.38" evidence="5"/>
<evidence type="ECO:0000259" key="6">
    <source>
        <dbReference type="SMART" id="SM00859"/>
    </source>
</evidence>
<keyword evidence="3 5" id="KW-0521">NADP</keyword>
<sequence>MSENDKVKVAVLGASGFIGAELIRLLAAHPKAEPVFLSSQQYAGRPLGQVVSGLRNSPVAGRRMRSLDELTKVDVAFSCLPGGVLPKVLDDVSAEADLVLNLGGDYRLHDAAEVAEHYPESAAGWRQPIPYYVPEFCPRPAEPVVNLPGCMASAAIYALYPLFAAGLVEPRVVVDAKTGSSGGGHGGAEHPALRDGNVRAHKLHGHRHAPEIRQAIGEFTGTTPDLQFSAFSLPVVRGVYAAAYTWLRPDAGAPEVRRAYAKAYADARFVRVAGGRSPMALPMLKTVNGSNTAEVGASAEGGRCVAVAALDNLLKGGAGQAVQAMNLIFGFDEGLGLAEVGAWP</sequence>
<dbReference type="RefSeq" id="WP_380754543.1">
    <property type="nucleotide sequence ID" value="NZ_JBHSRF010000024.1"/>
</dbReference>
<keyword evidence="2 5" id="KW-0028">Amino-acid biosynthesis</keyword>
<comment type="function">
    <text evidence="5">Catalyzes the NADPH-dependent reduction of N-acetyl-5-glutamyl phosphate to yield N-acetyl-L-glutamate 5-semialdehyde.</text>
</comment>
<keyword evidence="8" id="KW-1185">Reference proteome</keyword>
<evidence type="ECO:0000256" key="5">
    <source>
        <dbReference type="HAMAP-Rule" id="MF_00150"/>
    </source>
</evidence>
<reference evidence="8" key="1">
    <citation type="journal article" date="2019" name="Int. J. Syst. Evol. Microbiol.">
        <title>The Global Catalogue of Microorganisms (GCM) 10K type strain sequencing project: providing services to taxonomists for standard genome sequencing and annotation.</title>
        <authorList>
            <consortium name="The Broad Institute Genomics Platform"/>
            <consortium name="The Broad Institute Genome Sequencing Center for Infectious Disease"/>
            <person name="Wu L."/>
            <person name="Ma J."/>
        </authorList>
    </citation>
    <scope>NUCLEOTIDE SEQUENCE [LARGE SCALE GENOMIC DNA]</scope>
    <source>
        <strain evidence="8">JCM 30346</strain>
    </source>
</reference>
<dbReference type="GO" id="GO:0003942">
    <property type="term" value="F:N-acetyl-gamma-glutamyl-phosphate reductase activity"/>
    <property type="evidence" value="ECO:0007669"/>
    <property type="project" value="UniProtKB-EC"/>
</dbReference>
<dbReference type="Gene3D" id="3.40.50.720">
    <property type="entry name" value="NAD(P)-binding Rossmann-like Domain"/>
    <property type="match status" value="1"/>
</dbReference>
<evidence type="ECO:0000313" key="7">
    <source>
        <dbReference type="EMBL" id="MFC6083127.1"/>
    </source>
</evidence>
<protein>
    <recommendedName>
        <fullName evidence="5">N-acetyl-gamma-glutamyl-phosphate reductase</fullName>
        <shortName evidence="5">AGPR</shortName>
        <ecNumber evidence="5">1.2.1.38</ecNumber>
    </recommendedName>
    <alternativeName>
        <fullName evidence="5">N-acetyl-glutamate semialdehyde dehydrogenase</fullName>
        <shortName evidence="5">NAGSA dehydrogenase</shortName>
    </alternativeName>
</protein>
<comment type="pathway">
    <text evidence="5">Amino-acid biosynthesis; L-arginine biosynthesis; N(2)-acetyl-L-ornithine from L-glutamate: step 3/4.</text>
</comment>
<keyword evidence="4 5" id="KW-0560">Oxidoreductase</keyword>
<gene>
    <name evidence="5 7" type="primary">argC</name>
    <name evidence="7" type="ORF">ACFP1K_18285</name>
</gene>
<dbReference type="PANTHER" id="PTHR32338">
    <property type="entry name" value="N-ACETYL-GAMMA-GLUTAMYL-PHOSPHATE REDUCTASE, CHLOROPLASTIC-RELATED-RELATED"/>
    <property type="match status" value="1"/>
</dbReference>